<dbReference type="Proteomes" id="UP001279734">
    <property type="component" value="Unassembled WGS sequence"/>
</dbReference>
<accession>A0AAD3T2B8</accession>
<dbReference type="EMBL" id="BSYO01000023">
    <property type="protein sequence ID" value="GMH21326.1"/>
    <property type="molecule type" value="Genomic_DNA"/>
</dbReference>
<dbReference type="AlphaFoldDB" id="A0AAD3T2B8"/>
<organism evidence="1 2">
    <name type="scientific">Nepenthes gracilis</name>
    <name type="common">Slender pitcher plant</name>
    <dbReference type="NCBI Taxonomy" id="150966"/>
    <lineage>
        <taxon>Eukaryota</taxon>
        <taxon>Viridiplantae</taxon>
        <taxon>Streptophyta</taxon>
        <taxon>Embryophyta</taxon>
        <taxon>Tracheophyta</taxon>
        <taxon>Spermatophyta</taxon>
        <taxon>Magnoliopsida</taxon>
        <taxon>eudicotyledons</taxon>
        <taxon>Gunneridae</taxon>
        <taxon>Pentapetalae</taxon>
        <taxon>Caryophyllales</taxon>
        <taxon>Nepenthaceae</taxon>
        <taxon>Nepenthes</taxon>
    </lineage>
</organism>
<protein>
    <submittedName>
        <fullName evidence="1">Uncharacterized protein</fullName>
    </submittedName>
</protein>
<evidence type="ECO:0000313" key="1">
    <source>
        <dbReference type="EMBL" id="GMH21326.1"/>
    </source>
</evidence>
<sequence>MLMPFLMIASGRGSLPSMEGLNATINSLYVGNLLGKWVLLLVARLMFRKLPSVLLLLEYFVGWSAEFTADSVAPGYGRTIVSGDQLLEVVGVVGGAAMHLLARIVALLLFKGMAERCCVVSIEVESDMQFSLLVDGSVGLCCPVSIWSATIVAEATWSLMWLG</sequence>
<keyword evidence="2" id="KW-1185">Reference proteome</keyword>
<reference evidence="1" key="1">
    <citation type="submission" date="2023-05" db="EMBL/GenBank/DDBJ databases">
        <title>Nepenthes gracilis genome sequencing.</title>
        <authorList>
            <person name="Fukushima K."/>
        </authorList>
    </citation>
    <scope>NUCLEOTIDE SEQUENCE</scope>
    <source>
        <strain evidence="1">SING2019-196</strain>
    </source>
</reference>
<proteinExistence type="predicted"/>
<name>A0AAD3T2B8_NEPGR</name>
<evidence type="ECO:0000313" key="2">
    <source>
        <dbReference type="Proteomes" id="UP001279734"/>
    </source>
</evidence>
<comment type="caution">
    <text evidence="1">The sequence shown here is derived from an EMBL/GenBank/DDBJ whole genome shotgun (WGS) entry which is preliminary data.</text>
</comment>
<gene>
    <name evidence="1" type="ORF">Nepgr_023168</name>
</gene>